<dbReference type="SUPFAM" id="SSF88659">
    <property type="entry name" value="Sigma3 and sigma4 domains of RNA polymerase sigma factors"/>
    <property type="match status" value="1"/>
</dbReference>
<dbReference type="NCBIfam" id="NF009180">
    <property type="entry name" value="PRK12528.1"/>
    <property type="match status" value="1"/>
</dbReference>
<dbReference type="NCBIfam" id="TIGR02937">
    <property type="entry name" value="sigma70-ECF"/>
    <property type="match status" value="1"/>
</dbReference>
<dbReference type="SUPFAM" id="SSF88946">
    <property type="entry name" value="Sigma2 domain of RNA polymerase sigma factors"/>
    <property type="match status" value="1"/>
</dbReference>
<keyword evidence="2" id="KW-0805">Transcription regulation</keyword>
<keyword evidence="8" id="KW-1185">Reference proteome</keyword>
<dbReference type="Pfam" id="PF04542">
    <property type="entry name" value="Sigma70_r2"/>
    <property type="match status" value="1"/>
</dbReference>
<evidence type="ECO:0000256" key="2">
    <source>
        <dbReference type="ARBA" id="ARBA00023015"/>
    </source>
</evidence>
<dbReference type="RefSeq" id="WP_400882225.1">
    <property type="nucleotide sequence ID" value="NZ_JBIWXY010000002.1"/>
</dbReference>
<evidence type="ECO:0000256" key="3">
    <source>
        <dbReference type="ARBA" id="ARBA00023082"/>
    </source>
</evidence>
<dbReference type="InterPro" id="IPR007627">
    <property type="entry name" value="RNA_pol_sigma70_r2"/>
</dbReference>
<dbReference type="InterPro" id="IPR013325">
    <property type="entry name" value="RNA_pol_sigma_r2"/>
</dbReference>
<accession>A0ABW8GMI3</accession>
<dbReference type="InterPro" id="IPR013249">
    <property type="entry name" value="RNA_pol_sigma70_r4_t2"/>
</dbReference>
<dbReference type="EMBL" id="JBIWXY010000002">
    <property type="protein sequence ID" value="MFJ5446591.1"/>
    <property type="molecule type" value="Genomic_DNA"/>
</dbReference>
<feature type="domain" description="RNA polymerase sigma-70 region 2" evidence="5">
    <location>
        <begin position="17"/>
        <end position="83"/>
    </location>
</feature>
<dbReference type="PANTHER" id="PTHR43133:SF63">
    <property type="entry name" value="RNA POLYMERASE SIGMA FACTOR FECI-RELATED"/>
    <property type="match status" value="1"/>
</dbReference>
<feature type="domain" description="RNA polymerase sigma factor 70 region 4 type 2" evidence="6">
    <location>
        <begin position="114"/>
        <end position="166"/>
    </location>
</feature>
<proteinExistence type="inferred from homology"/>
<gene>
    <name evidence="7" type="ORF">ACIKP9_10170</name>
</gene>
<dbReference type="Gene3D" id="1.10.10.10">
    <property type="entry name" value="Winged helix-like DNA-binding domain superfamily/Winged helix DNA-binding domain"/>
    <property type="match status" value="1"/>
</dbReference>
<dbReference type="InterPro" id="IPR036388">
    <property type="entry name" value="WH-like_DNA-bd_sf"/>
</dbReference>
<comment type="caution">
    <text evidence="7">The sequence shown here is derived from an EMBL/GenBank/DDBJ whole genome shotgun (WGS) entry which is preliminary data.</text>
</comment>
<evidence type="ECO:0000313" key="7">
    <source>
        <dbReference type="EMBL" id="MFJ5446591.1"/>
    </source>
</evidence>
<protein>
    <submittedName>
        <fullName evidence="7">Sigma-70 family RNA polymerase sigma factor</fullName>
    </submittedName>
</protein>
<dbReference type="PANTHER" id="PTHR43133">
    <property type="entry name" value="RNA POLYMERASE ECF-TYPE SIGMA FACTO"/>
    <property type="match status" value="1"/>
</dbReference>
<evidence type="ECO:0000259" key="6">
    <source>
        <dbReference type="Pfam" id="PF08281"/>
    </source>
</evidence>
<organism evidence="7 8">
    <name type="scientific">Methylobacillus methanolivorans</name>
    <dbReference type="NCBI Taxonomy" id="1848927"/>
    <lineage>
        <taxon>Bacteria</taxon>
        <taxon>Pseudomonadati</taxon>
        <taxon>Pseudomonadota</taxon>
        <taxon>Betaproteobacteria</taxon>
        <taxon>Nitrosomonadales</taxon>
        <taxon>Methylophilaceae</taxon>
        <taxon>Methylobacillus</taxon>
    </lineage>
</organism>
<dbReference type="InterPro" id="IPR039425">
    <property type="entry name" value="RNA_pol_sigma-70-like"/>
</dbReference>
<evidence type="ECO:0000313" key="8">
    <source>
        <dbReference type="Proteomes" id="UP001617669"/>
    </source>
</evidence>
<comment type="similarity">
    <text evidence="1">Belongs to the sigma-70 factor family. ECF subfamily.</text>
</comment>
<evidence type="ECO:0000259" key="5">
    <source>
        <dbReference type="Pfam" id="PF04542"/>
    </source>
</evidence>
<reference evidence="7 8" key="1">
    <citation type="submission" date="2024-11" db="EMBL/GenBank/DDBJ databases">
        <authorList>
            <person name="Kaparullina E.N."/>
            <person name="Delegan Y.A."/>
            <person name="Doronina N.V."/>
        </authorList>
    </citation>
    <scope>NUCLEOTIDE SEQUENCE [LARGE SCALE GENOMIC DNA]</scope>
    <source>
        <strain evidence="7 8">7sh_L</strain>
    </source>
</reference>
<keyword evidence="3" id="KW-0731">Sigma factor</keyword>
<keyword evidence="4" id="KW-0804">Transcription</keyword>
<sequence>MSIPDQHAAPHATFGELYQAHHGWLVNLLRRKLSCSHQADDLAQDTFTRILSSRSEIAEIKEPRAFLTTVAKRLLANHYQRQTLEQAYLQALAIMPEPQAISPEERLLILQTLHEIDAMLDGLSDKARRAFLLSQLEGLAYDEIALRLEVSTRTVKRYMALAFEQCLLAML</sequence>
<dbReference type="Proteomes" id="UP001617669">
    <property type="component" value="Unassembled WGS sequence"/>
</dbReference>
<dbReference type="Pfam" id="PF08281">
    <property type="entry name" value="Sigma70_r4_2"/>
    <property type="match status" value="1"/>
</dbReference>
<evidence type="ECO:0000256" key="1">
    <source>
        <dbReference type="ARBA" id="ARBA00010641"/>
    </source>
</evidence>
<evidence type="ECO:0000256" key="4">
    <source>
        <dbReference type="ARBA" id="ARBA00023163"/>
    </source>
</evidence>
<dbReference type="Gene3D" id="1.10.1740.10">
    <property type="match status" value="1"/>
</dbReference>
<dbReference type="InterPro" id="IPR013324">
    <property type="entry name" value="RNA_pol_sigma_r3/r4-like"/>
</dbReference>
<name>A0ABW8GMI3_9PROT</name>
<dbReference type="InterPro" id="IPR014284">
    <property type="entry name" value="RNA_pol_sigma-70_dom"/>
</dbReference>
<dbReference type="NCBIfam" id="NF007232">
    <property type="entry name" value="PRK09651.1"/>
    <property type="match status" value="1"/>
</dbReference>